<gene>
    <name evidence="7" type="ORF">PY649_26810</name>
</gene>
<feature type="transmembrane region" description="Helical" evidence="6">
    <location>
        <begin position="207"/>
        <end position="228"/>
    </location>
</feature>
<keyword evidence="8" id="KW-1185">Reference proteome</keyword>
<dbReference type="EMBL" id="JARFYM010000030">
    <property type="protein sequence ID" value="MDL2402512.1"/>
    <property type="molecule type" value="Genomic_DNA"/>
</dbReference>
<keyword evidence="4 6" id="KW-1133">Transmembrane helix</keyword>
<dbReference type="PANTHER" id="PTHR32196:SF69">
    <property type="entry name" value="BRANCHED-CHAIN AMINO ACID TRANSPORT SYSTEM, PERMEASE PROTEIN"/>
    <property type="match status" value="1"/>
</dbReference>
<dbReference type="CDD" id="cd06579">
    <property type="entry name" value="TM_PBP1_transp_AraH_like"/>
    <property type="match status" value="1"/>
</dbReference>
<dbReference type="Pfam" id="PF02653">
    <property type="entry name" value="BPD_transp_2"/>
    <property type="match status" value="1"/>
</dbReference>
<evidence type="ECO:0000256" key="6">
    <source>
        <dbReference type="SAM" id="Phobius"/>
    </source>
</evidence>
<keyword evidence="3 6" id="KW-0812">Transmembrane</keyword>
<dbReference type="RefSeq" id="WP_285871905.1">
    <property type="nucleotide sequence ID" value="NZ_JARFYM010000030.1"/>
</dbReference>
<reference evidence="7" key="1">
    <citation type="submission" date="2023-06" db="EMBL/GenBank/DDBJ databases">
        <title>Phylogenetic Diversity of Rhizobium strains.</title>
        <authorList>
            <person name="Moura F.T."/>
            <person name="Helene L.C.F."/>
            <person name="Hungria M."/>
        </authorList>
    </citation>
    <scope>NUCLEOTIDE SEQUENCE</scope>
    <source>
        <strain evidence="7">CCGE526</strain>
    </source>
</reference>
<protein>
    <submittedName>
        <fullName evidence="7">ABC transporter permease</fullName>
    </submittedName>
</protein>
<keyword evidence="2" id="KW-1003">Cell membrane</keyword>
<feature type="transmembrane region" description="Helical" evidence="6">
    <location>
        <begin position="36"/>
        <end position="57"/>
    </location>
</feature>
<dbReference type="Proteomes" id="UP001172645">
    <property type="component" value="Unassembled WGS sequence"/>
</dbReference>
<evidence type="ECO:0000313" key="8">
    <source>
        <dbReference type="Proteomes" id="UP001172645"/>
    </source>
</evidence>
<comment type="caution">
    <text evidence="7">The sequence shown here is derived from an EMBL/GenBank/DDBJ whole genome shotgun (WGS) entry which is preliminary data.</text>
</comment>
<feature type="transmembrane region" description="Helical" evidence="6">
    <location>
        <begin position="291"/>
        <end position="308"/>
    </location>
</feature>
<evidence type="ECO:0000256" key="4">
    <source>
        <dbReference type="ARBA" id="ARBA00022989"/>
    </source>
</evidence>
<evidence type="ECO:0000313" key="7">
    <source>
        <dbReference type="EMBL" id="MDL2402512.1"/>
    </source>
</evidence>
<feature type="transmembrane region" description="Helical" evidence="6">
    <location>
        <begin position="265"/>
        <end position="285"/>
    </location>
</feature>
<comment type="subcellular location">
    <subcellularLocation>
        <location evidence="1">Cell membrane</location>
        <topology evidence="1">Multi-pass membrane protein</topology>
    </subcellularLocation>
</comment>
<accession>A0ABT7K2U6</accession>
<name>A0ABT7K2U6_9HYPH</name>
<evidence type="ECO:0000256" key="3">
    <source>
        <dbReference type="ARBA" id="ARBA00022692"/>
    </source>
</evidence>
<dbReference type="InterPro" id="IPR001851">
    <property type="entry name" value="ABC_transp_permease"/>
</dbReference>
<feature type="transmembrane region" description="Helical" evidence="6">
    <location>
        <begin position="88"/>
        <end position="109"/>
    </location>
</feature>
<keyword evidence="5 6" id="KW-0472">Membrane</keyword>
<evidence type="ECO:0000256" key="5">
    <source>
        <dbReference type="ARBA" id="ARBA00023136"/>
    </source>
</evidence>
<feature type="transmembrane region" description="Helical" evidence="6">
    <location>
        <begin position="155"/>
        <end position="177"/>
    </location>
</feature>
<organism evidence="7 8">
    <name type="scientific">Rhizobium mayense</name>
    <dbReference type="NCBI Taxonomy" id="1312184"/>
    <lineage>
        <taxon>Bacteria</taxon>
        <taxon>Pseudomonadati</taxon>
        <taxon>Pseudomonadota</taxon>
        <taxon>Alphaproteobacteria</taxon>
        <taxon>Hyphomicrobiales</taxon>
        <taxon>Rhizobiaceae</taxon>
        <taxon>Rhizobium/Agrobacterium group</taxon>
        <taxon>Rhizobium</taxon>
    </lineage>
</organism>
<dbReference type="PANTHER" id="PTHR32196">
    <property type="entry name" value="ABC TRANSPORTER PERMEASE PROTEIN YPHD-RELATED-RELATED"/>
    <property type="match status" value="1"/>
</dbReference>
<feature type="transmembrane region" description="Helical" evidence="6">
    <location>
        <begin position="12"/>
        <end position="30"/>
    </location>
</feature>
<sequence>MRNLLSEERRAWGIFVVVACALAFALAWQGAASPQFVLFSILQYFATIAPVALGLGLTMIAREFDLSVGSVMSLAGCIAVIIGTGDPVMGAIIGIAAGLAIGLAQGLAITALGLSSISVSLGVLMTAAGLAYIVTGNLTVSLGRPDLSAAINEPIFVIFSWRSLVAIACVAIAAVIFRWTRLGADLIATGSDRAAAKTAGVRTGRMVIAIFTISGGFAAASGVLLTYGLSVASPSGLTDVLVPAISAAIIGGVSLAGGRGSPMGIAFGTLILCLLNAGLNALGVSPTAQQVILSAVLFAVAITAAPRFHRLFAQ</sequence>
<feature type="transmembrane region" description="Helical" evidence="6">
    <location>
        <begin position="64"/>
        <end position="82"/>
    </location>
</feature>
<evidence type="ECO:0000256" key="1">
    <source>
        <dbReference type="ARBA" id="ARBA00004651"/>
    </source>
</evidence>
<evidence type="ECO:0000256" key="2">
    <source>
        <dbReference type="ARBA" id="ARBA00022475"/>
    </source>
</evidence>
<feature type="transmembrane region" description="Helical" evidence="6">
    <location>
        <begin position="116"/>
        <end position="135"/>
    </location>
</feature>
<proteinExistence type="predicted"/>